<dbReference type="Proteomes" id="UP000887565">
    <property type="component" value="Unplaced"/>
</dbReference>
<protein>
    <submittedName>
        <fullName evidence="2">Uncharacterized protein</fullName>
    </submittedName>
</protein>
<proteinExistence type="predicted"/>
<name>A0A915JJK7_ROMCU</name>
<sequence>MLGVNLLAERKYEPGLSGLQSQDCKGEIVSPIPVTPILPSKKSYRCCESASRVGEKQQIVIYNYKNYNTIQVFTMLINI</sequence>
<organism evidence="1 2">
    <name type="scientific">Romanomermis culicivorax</name>
    <name type="common">Nematode worm</name>
    <dbReference type="NCBI Taxonomy" id="13658"/>
    <lineage>
        <taxon>Eukaryota</taxon>
        <taxon>Metazoa</taxon>
        <taxon>Ecdysozoa</taxon>
        <taxon>Nematoda</taxon>
        <taxon>Enoplea</taxon>
        <taxon>Dorylaimia</taxon>
        <taxon>Mermithida</taxon>
        <taxon>Mermithoidea</taxon>
        <taxon>Mermithidae</taxon>
        <taxon>Romanomermis</taxon>
    </lineage>
</organism>
<dbReference type="WBParaSite" id="nRc.2.0.1.t26246-RA">
    <property type="protein sequence ID" value="nRc.2.0.1.t26246-RA"/>
    <property type="gene ID" value="nRc.2.0.1.g26246"/>
</dbReference>
<evidence type="ECO:0000313" key="1">
    <source>
        <dbReference type="Proteomes" id="UP000887565"/>
    </source>
</evidence>
<accession>A0A915JJK7</accession>
<keyword evidence="1" id="KW-1185">Reference proteome</keyword>
<evidence type="ECO:0000313" key="2">
    <source>
        <dbReference type="WBParaSite" id="nRc.2.0.1.t26246-RA"/>
    </source>
</evidence>
<reference evidence="2" key="1">
    <citation type="submission" date="2022-11" db="UniProtKB">
        <authorList>
            <consortium name="WormBaseParasite"/>
        </authorList>
    </citation>
    <scope>IDENTIFICATION</scope>
</reference>
<dbReference type="AlphaFoldDB" id="A0A915JJK7"/>